<proteinExistence type="predicted"/>
<evidence type="ECO:0000256" key="2">
    <source>
        <dbReference type="PIRSR" id="PIRSR640255-1"/>
    </source>
</evidence>
<dbReference type="AlphaFoldDB" id="A0A7X2J2Q6"/>
<dbReference type="RefSeq" id="WP_154309658.1">
    <property type="nucleotide sequence ID" value="NZ_WKKI01000068.1"/>
</dbReference>
<evidence type="ECO:0000256" key="3">
    <source>
        <dbReference type="PIRSR" id="PIRSR640255-2"/>
    </source>
</evidence>
<dbReference type="InterPro" id="IPR001604">
    <property type="entry name" value="Endo_G_ENPP1-like_dom"/>
</dbReference>
<dbReference type="InterPro" id="IPR043504">
    <property type="entry name" value="Peptidase_S1_PA_chymotrypsin"/>
</dbReference>
<dbReference type="Gene3D" id="3.40.570.10">
    <property type="entry name" value="Extracellular Endonuclease, subunit A"/>
    <property type="match status" value="1"/>
</dbReference>
<reference evidence="6 7" key="1">
    <citation type="submission" date="2019-11" db="EMBL/GenBank/DDBJ databases">
        <title>Bacillus lacus genome.</title>
        <authorList>
            <person name="Allen C.J."/>
            <person name="Newman J.D."/>
        </authorList>
    </citation>
    <scope>NUCLEOTIDE SEQUENCE [LARGE SCALE GENOMIC DNA]</scope>
    <source>
        <strain evidence="6 7">KCTC 33946</strain>
    </source>
</reference>
<dbReference type="SMART" id="SM00892">
    <property type="entry name" value="Endonuclease_NS"/>
    <property type="match status" value="1"/>
</dbReference>
<protein>
    <submittedName>
        <fullName evidence="6">Endonuclease</fullName>
    </submittedName>
</protein>
<dbReference type="Pfam" id="PF13365">
    <property type="entry name" value="Trypsin_2"/>
    <property type="match status" value="1"/>
</dbReference>
<dbReference type="InterPro" id="IPR044929">
    <property type="entry name" value="DNA/RNA_non-sp_Endonuclease_sf"/>
</dbReference>
<keyword evidence="6" id="KW-0255">Endonuclease</keyword>
<dbReference type="SUPFAM" id="SSF50494">
    <property type="entry name" value="Trypsin-like serine proteases"/>
    <property type="match status" value="1"/>
</dbReference>
<feature type="domain" description="ENPP1-3/EXOG-like endonuclease/phosphodiesterase" evidence="4">
    <location>
        <begin position="372"/>
        <end position="575"/>
    </location>
</feature>
<keyword evidence="1" id="KW-0720">Serine protease</keyword>
<dbReference type="SMART" id="SM00477">
    <property type="entry name" value="NUC"/>
    <property type="match status" value="1"/>
</dbReference>
<dbReference type="InterPro" id="IPR009003">
    <property type="entry name" value="Peptidase_S1_PA"/>
</dbReference>
<dbReference type="PANTHER" id="PTHR13966">
    <property type="entry name" value="ENDONUCLEASE RELATED"/>
    <property type="match status" value="1"/>
</dbReference>
<keyword evidence="6" id="KW-0378">Hydrolase</keyword>
<sequence length="592" mass="66586">MFVSCTDAEDLKIFLKQKEFLQREAALKRYEQRVEELKLQEVPGTLEPSAIPDAQVLGKGIVDPHRGQVFEKLIGGNDLFPVSYLESGLIAAKSVCRLQLRDAAGRTAGFGTGFLVAPSLLLTNHHVLSSEATAEWSIAEFNYELDTFMREKEKKSFRLQPDKLFLTDEELDFTLIAVEERASDGTLANEFGYLPLFPQKGKASAGEYVSIIQHPSGAAKAVAIRENKITDIFGDFLHYETDTLEGSSGSPVFNDSWTVVALHHAGVPDPDTPGAFLANEGIRVSSIFQRISDKAASLSLEQQKLVTGLIGDTSVEEQPLQMEVGELSKKRYETAEGYIPSFLGPEVPLPELQGVLLEDAAKLKDGGILLDYTHFSIVMSMARRLAFYTAVNIDGSQLLDIKRSRDKWYFDPRISEAFQCGPDIYEANDLDRGHLVRRRDPVWGEKAKEANEDTFHFTNCAPQHKHLNQKTWLDLENYLLNGAENHKLKVSVFTGPVFRDDDPLYRGILIPQEFWKVAVMITNNGRLSATAYLQSQKNLIKDFEFTYGEYKTYQVSILMIEKLTRLGFGKLKEHDPLKSEVREIQQLEHITL</sequence>
<evidence type="ECO:0000313" key="6">
    <source>
        <dbReference type="EMBL" id="MRX74204.1"/>
    </source>
</evidence>
<dbReference type="GO" id="GO:0046872">
    <property type="term" value="F:metal ion binding"/>
    <property type="evidence" value="ECO:0007669"/>
    <property type="project" value="UniProtKB-KW"/>
</dbReference>
<dbReference type="Pfam" id="PF01223">
    <property type="entry name" value="Endonuclease_NS"/>
    <property type="match status" value="1"/>
</dbReference>
<keyword evidence="7" id="KW-1185">Reference proteome</keyword>
<evidence type="ECO:0000313" key="7">
    <source>
        <dbReference type="Proteomes" id="UP000448867"/>
    </source>
</evidence>
<dbReference type="Gene3D" id="2.40.10.10">
    <property type="entry name" value="Trypsin-like serine proteases"/>
    <property type="match status" value="2"/>
</dbReference>
<dbReference type="GO" id="GO:0004519">
    <property type="term" value="F:endonuclease activity"/>
    <property type="evidence" value="ECO:0007669"/>
    <property type="project" value="UniProtKB-KW"/>
</dbReference>
<name>A0A7X2J2Q6_9BACI</name>
<dbReference type="GO" id="GO:0008236">
    <property type="term" value="F:serine-type peptidase activity"/>
    <property type="evidence" value="ECO:0007669"/>
    <property type="project" value="UniProtKB-KW"/>
</dbReference>
<keyword evidence="1" id="KW-0645">Protease</keyword>
<keyword evidence="3" id="KW-0479">Metal-binding</keyword>
<organism evidence="6 7">
    <name type="scientific">Metabacillus lacus</name>
    <dbReference type="NCBI Taxonomy" id="1983721"/>
    <lineage>
        <taxon>Bacteria</taxon>
        <taxon>Bacillati</taxon>
        <taxon>Bacillota</taxon>
        <taxon>Bacilli</taxon>
        <taxon>Bacillales</taxon>
        <taxon>Bacillaceae</taxon>
        <taxon>Metabacillus</taxon>
    </lineage>
</organism>
<dbReference type="EMBL" id="WKKI01000068">
    <property type="protein sequence ID" value="MRX74204.1"/>
    <property type="molecule type" value="Genomic_DNA"/>
</dbReference>
<comment type="caution">
    <text evidence="6">The sequence shown here is derived from an EMBL/GenBank/DDBJ whole genome shotgun (WGS) entry which is preliminary data.</text>
</comment>
<evidence type="ECO:0000259" key="4">
    <source>
        <dbReference type="SMART" id="SM00477"/>
    </source>
</evidence>
<evidence type="ECO:0000256" key="1">
    <source>
        <dbReference type="ARBA" id="ARBA00022825"/>
    </source>
</evidence>
<feature type="active site" description="Proton acceptor" evidence="2">
    <location>
        <position position="434"/>
    </location>
</feature>
<feature type="binding site" evidence="3">
    <location>
        <position position="468"/>
    </location>
    <ligand>
        <name>Mg(2+)</name>
        <dbReference type="ChEBI" id="CHEBI:18420"/>
        <note>catalytic</note>
    </ligand>
</feature>
<evidence type="ECO:0000259" key="5">
    <source>
        <dbReference type="SMART" id="SM00892"/>
    </source>
</evidence>
<dbReference type="SUPFAM" id="SSF54060">
    <property type="entry name" value="His-Me finger endonucleases"/>
    <property type="match status" value="1"/>
</dbReference>
<dbReference type="PANTHER" id="PTHR13966:SF5">
    <property type="entry name" value="ENDONUCLEASE G, MITOCHONDRIAL"/>
    <property type="match status" value="1"/>
</dbReference>
<dbReference type="InterPro" id="IPR040255">
    <property type="entry name" value="Non-specific_endonuclease"/>
</dbReference>
<dbReference type="CDD" id="cd00091">
    <property type="entry name" value="NUC"/>
    <property type="match status" value="1"/>
</dbReference>
<accession>A0A7X2J2Q6</accession>
<dbReference type="Proteomes" id="UP000448867">
    <property type="component" value="Unassembled WGS sequence"/>
</dbReference>
<dbReference type="InterPro" id="IPR044925">
    <property type="entry name" value="His-Me_finger_sf"/>
</dbReference>
<dbReference type="InterPro" id="IPR020821">
    <property type="entry name" value="ENPP1-3/EXOG-like_nuc-like"/>
</dbReference>
<gene>
    <name evidence="6" type="ORF">GJU40_18955</name>
</gene>
<feature type="domain" description="DNA/RNA non-specific endonuclease/pyrophosphatase/phosphodiesterase" evidence="5">
    <location>
        <begin position="371"/>
        <end position="575"/>
    </location>
</feature>
<dbReference type="OrthoDB" id="9770276at2"/>
<dbReference type="GO" id="GO:0003676">
    <property type="term" value="F:nucleic acid binding"/>
    <property type="evidence" value="ECO:0007669"/>
    <property type="project" value="InterPro"/>
</dbReference>
<keyword evidence="6" id="KW-0540">Nuclease</keyword>